<dbReference type="InterPro" id="IPR036388">
    <property type="entry name" value="WH-like_DNA-bd_sf"/>
</dbReference>
<dbReference type="AlphaFoldDB" id="A0A3B1DNH5"/>
<dbReference type="InterPro" id="IPR007627">
    <property type="entry name" value="RNA_pol_sigma70_r2"/>
</dbReference>
<feature type="domain" description="RNA polymerase sigma-70 region 2" evidence="5">
    <location>
        <begin position="14"/>
        <end position="81"/>
    </location>
</feature>
<dbReference type="SUPFAM" id="SSF88659">
    <property type="entry name" value="Sigma3 and sigma4 domains of RNA polymerase sigma factors"/>
    <property type="match status" value="1"/>
</dbReference>
<keyword evidence="2" id="KW-0805">Transcription regulation</keyword>
<sequence length="178" mass="20396">MSIDRFSKSDAARLLTQYQAALYRYVFTCVRNHADAEDILQDVSMIVVKRIRRLESEQQFFAWAKEIAFRQILAFSRKSKRLKSLNPHVVAALAESAGRVEKSEPTSQRTEALQECLKRLPPLSQELIKSRYDGSVKKVSDIAIQYESEVGAIYAKLNRIKQILRDCISRRLSSEGSQ</sequence>
<keyword evidence="4" id="KW-0804">Transcription</keyword>
<accession>A0A3B1DNH5</accession>
<dbReference type="PANTHER" id="PTHR43133:SF51">
    <property type="entry name" value="RNA POLYMERASE SIGMA FACTOR"/>
    <property type="match status" value="1"/>
</dbReference>
<keyword evidence="3" id="KW-0731">Sigma factor</keyword>
<evidence type="ECO:0000313" key="6">
    <source>
        <dbReference type="EMBL" id="VAX38393.1"/>
    </source>
</evidence>
<dbReference type="Gene3D" id="1.10.1740.10">
    <property type="match status" value="1"/>
</dbReference>
<organism evidence="6">
    <name type="scientific">hydrothermal vent metagenome</name>
    <dbReference type="NCBI Taxonomy" id="652676"/>
    <lineage>
        <taxon>unclassified sequences</taxon>
        <taxon>metagenomes</taxon>
        <taxon>ecological metagenomes</taxon>
    </lineage>
</organism>
<dbReference type="GO" id="GO:0006352">
    <property type="term" value="P:DNA-templated transcription initiation"/>
    <property type="evidence" value="ECO:0007669"/>
    <property type="project" value="InterPro"/>
</dbReference>
<dbReference type="PANTHER" id="PTHR43133">
    <property type="entry name" value="RNA POLYMERASE ECF-TYPE SIGMA FACTO"/>
    <property type="match status" value="1"/>
</dbReference>
<dbReference type="Gene3D" id="1.10.10.10">
    <property type="entry name" value="Winged helix-like DNA-binding domain superfamily/Winged helix DNA-binding domain"/>
    <property type="match status" value="1"/>
</dbReference>
<dbReference type="EMBL" id="UOGL01000193">
    <property type="protein sequence ID" value="VAX38393.1"/>
    <property type="molecule type" value="Genomic_DNA"/>
</dbReference>
<dbReference type="InterPro" id="IPR039425">
    <property type="entry name" value="RNA_pol_sigma-70-like"/>
</dbReference>
<reference evidence="6" key="1">
    <citation type="submission" date="2018-06" db="EMBL/GenBank/DDBJ databases">
        <authorList>
            <person name="Zhirakovskaya E."/>
        </authorList>
    </citation>
    <scope>NUCLEOTIDE SEQUENCE</scope>
</reference>
<name>A0A3B1DNH5_9ZZZZ</name>
<evidence type="ECO:0000259" key="5">
    <source>
        <dbReference type="Pfam" id="PF04542"/>
    </source>
</evidence>
<comment type="similarity">
    <text evidence="1">Belongs to the sigma-70 factor family. ECF subfamily.</text>
</comment>
<proteinExistence type="inferred from homology"/>
<protein>
    <recommendedName>
        <fullName evidence="5">RNA polymerase sigma-70 region 2 domain-containing protein</fullName>
    </recommendedName>
</protein>
<dbReference type="InterPro" id="IPR014284">
    <property type="entry name" value="RNA_pol_sigma-70_dom"/>
</dbReference>
<evidence type="ECO:0000256" key="1">
    <source>
        <dbReference type="ARBA" id="ARBA00010641"/>
    </source>
</evidence>
<dbReference type="InterPro" id="IPR013324">
    <property type="entry name" value="RNA_pol_sigma_r3/r4-like"/>
</dbReference>
<evidence type="ECO:0000256" key="2">
    <source>
        <dbReference type="ARBA" id="ARBA00023015"/>
    </source>
</evidence>
<dbReference type="SUPFAM" id="SSF88946">
    <property type="entry name" value="Sigma2 domain of RNA polymerase sigma factors"/>
    <property type="match status" value="1"/>
</dbReference>
<dbReference type="Pfam" id="PF04542">
    <property type="entry name" value="Sigma70_r2"/>
    <property type="match status" value="1"/>
</dbReference>
<evidence type="ECO:0000256" key="3">
    <source>
        <dbReference type="ARBA" id="ARBA00023082"/>
    </source>
</evidence>
<dbReference type="InterPro" id="IPR013325">
    <property type="entry name" value="RNA_pol_sigma_r2"/>
</dbReference>
<evidence type="ECO:0000256" key="4">
    <source>
        <dbReference type="ARBA" id="ARBA00023163"/>
    </source>
</evidence>
<dbReference type="GO" id="GO:0016987">
    <property type="term" value="F:sigma factor activity"/>
    <property type="evidence" value="ECO:0007669"/>
    <property type="project" value="UniProtKB-KW"/>
</dbReference>
<dbReference type="NCBIfam" id="TIGR02937">
    <property type="entry name" value="sigma70-ECF"/>
    <property type="match status" value="1"/>
</dbReference>
<gene>
    <name evidence="6" type="ORF">MNBD_PLANCTO02-3129</name>
</gene>